<accession>A0A9P8LAL7</accession>
<gene>
    <name evidence="5" type="ORF">GP486_004825</name>
</gene>
<organism evidence="5 6">
    <name type="scientific">Trichoglossum hirsutum</name>
    <dbReference type="NCBI Taxonomy" id="265104"/>
    <lineage>
        <taxon>Eukaryota</taxon>
        <taxon>Fungi</taxon>
        <taxon>Dikarya</taxon>
        <taxon>Ascomycota</taxon>
        <taxon>Pezizomycotina</taxon>
        <taxon>Geoglossomycetes</taxon>
        <taxon>Geoglossales</taxon>
        <taxon>Geoglossaceae</taxon>
        <taxon>Trichoglossum</taxon>
    </lineage>
</organism>
<dbReference type="SUPFAM" id="SSF49417">
    <property type="entry name" value="p53-like transcription factors"/>
    <property type="match status" value="1"/>
</dbReference>
<dbReference type="InterPro" id="IPR008967">
    <property type="entry name" value="p53-like_TF_DNA-bd_sf"/>
</dbReference>
<evidence type="ECO:0000256" key="2">
    <source>
        <dbReference type="PROSITE-ProRule" id="PRU00850"/>
    </source>
</evidence>
<dbReference type="GO" id="GO:0000228">
    <property type="term" value="C:nuclear chromosome"/>
    <property type="evidence" value="ECO:0007669"/>
    <property type="project" value="TreeGrafter"/>
</dbReference>
<evidence type="ECO:0000259" key="4">
    <source>
        <dbReference type="PROSITE" id="PS51517"/>
    </source>
</evidence>
<dbReference type="InterPro" id="IPR037141">
    <property type="entry name" value="NDT80_DNA-bd_dom_sf"/>
</dbReference>
<feature type="domain" description="NDT80" evidence="4">
    <location>
        <begin position="85"/>
        <end position="319"/>
    </location>
</feature>
<reference evidence="5" key="1">
    <citation type="submission" date="2021-03" db="EMBL/GenBank/DDBJ databases">
        <title>Comparative genomics and phylogenomic investigation of the class Geoglossomycetes provide insights into ecological specialization and systematics.</title>
        <authorList>
            <person name="Melie T."/>
            <person name="Pirro S."/>
            <person name="Miller A.N."/>
            <person name="Quandt A."/>
        </authorList>
    </citation>
    <scope>NUCLEOTIDE SEQUENCE</scope>
    <source>
        <strain evidence="5">CAQ_001_2017</strain>
    </source>
</reference>
<dbReference type="InterPro" id="IPR024061">
    <property type="entry name" value="NDT80_DNA-bd_dom"/>
</dbReference>
<comment type="caution">
    <text evidence="5">The sequence shown here is derived from an EMBL/GenBank/DDBJ whole genome shotgun (WGS) entry which is preliminary data.</text>
</comment>
<evidence type="ECO:0000313" key="5">
    <source>
        <dbReference type="EMBL" id="KAH0558517.1"/>
    </source>
</evidence>
<dbReference type="PANTHER" id="PTHR35144">
    <property type="entry name" value="MEIOSIS-SPECIFIC TRANSCRIPTION FACTOR NDT80"/>
    <property type="match status" value="1"/>
</dbReference>
<feature type="compositionally biased region" description="Polar residues" evidence="3">
    <location>
        <begin position="391"/>
        <end position="403"/>
    </location>
</feature>
<feature type="region of interest" description="Disordered" evidence="3">
    <location>
        <begin position="391"/>
        <end position="462"/>
    </location>
</feature>
<dbReference type="EMBL" id="JAGHQM010000821">
    <property type="protein sequence ID" value="KAH0558517.1"/>
    <property type="molecule type" value="Genomic_DNA"/>
</dbReference>
<evidence type="ECO:0000256" key="3">
    <source>
        <dbReference type="SAM" id="MobiDB-lite"/>
    </source>
</evidence>
<dbReference type="FunFam" id="2.60.40.1390:FF:000007">
    <property type="entry name" value="p53-like transcription factor"/>
    <property type="match status" value="1"/>
</dbReference>
<dbReference type="PANTHER" id="PTHR35144:SF1">
    <property type="entry name" value="PROTEIN PACG"/>
    <property type="match status" value="1"/>
</dbReference>
<evidence type="ECO:0000313" key="6">
    <source>
        <dbReference type="Proteomes" id="UP000750711"/>
    </source>
</evidence>
<feature type="region of interest" description="Disordered" evidence="3">
    <location>
        <begin position="316"/>
        <end position="359"/>
    </location>
</feature>
<keyword evidence="6" id="KW-1185">Reference proteome</keyword>
<dbReference type="GO" id="GO:0051321">
    <property type="term" value="P:meiotic cell cycle"/>
    <property type="evidence" value="ECO:0007669"/>
    <property type="project" value="TreeGrafter"/>
</dbReference>
<dbReference type="GO" id="GO:0003700">
    <property type="term" value="F:DNA-binding transcription factor activity"/>
    <property type="evidence" value="ECO:0007669"/>
    <property type="project" value="UniProtKB-UniRule"/>
</dbReference>
<proteinExistence type="predicted"/>
<dbReference type="InterPro" id="IPR052605">
    <property type="entry name" value="Fungal_trans_regulator"/>
</dbReference>
<name>A0A9P8LAL7_9PEZI</name>
<dbReference type="Pfam" id="PF05224">
    <property type="entry name" value="NDT80_PhoG"/>
    <property type="match status" value="1"/>
</dbReference>
<feature type="compositionally biased region" description="Polar residues" evidence="3">
    <location>
        <begin position="347"/>
        <end position="359"/>
    </location>
</feature>
<dbReference type="GO" id="GO:0003677">
    <property type="term" value="F:DNA binding"/>
    <property type="evidence" value="ECO:0007669"/>
    <property type="project" value="UniProtKB-KW"/>
</dbReference>
<feature type="region of interest" description="Disordered" evidence="3">
    <location>
        <begin position="522"/>
        <end position="544"/>
    </location>
</feature>
<dbReference type="Proteomes" id="UP000750711">
    <property type="component" value="Unassembled WGS sequence"/>
</dbReference>
<evidence type="ECO:0000256" key="1">
    <source>
        <dbReference type="ARBA" id="ARBA00023125"/>
    </source>
</evidence>
<dbReference type="GO" id="GO:0045944">
    <property type="term" value="P:positive regulation of transcription by RNA polymerase II"/>
    <property type="evidence" value="ECO:0007669"/>
    <property type="project" value="TreeGrafter"/>
</dbReference>
<dbReference type="Gene3D" id="2.60.40.1390">
    <property type="entry name" value="NDT80 DNA-binding domain"/>
    <property type="match status" value="2"/>
</dbReference>
<keyword evidence="1 2" id="KW-0238">DNA-binding</keyword>
<dbReference type="AlphaFoldDB" id="A0A9P8LAL7"/>
<protein>
    <recommendedName>
        <fullName evidence="4">NDT80 domain-containing protein</fullName>
    </recommendedName>
</protein>
<feature type="DNA-binding region" description="NDT80" evidence="2">
    <location>
        <begin position="85"/>
        <end position="319"/>
    </location>
</feature>
<dbReference type="PROSITE" id="PS51517">
    <property type="entry name" value="NDT80"/>
    <property type="match status" value="1"/>
</dbReference>
<sequence length="544" mass="59627">MEGFDTLTMSYLASPLTLTSATTSDPMSAMMPMGDVPDHSSNYDNETFVGSEDAPFAPSTVHHPQLKHYPSTFDDPFSDALSSFEPSIPEPNGAEVPSMERDSKLLSFNLPTYNYTLLDYSGRRISFSLSAQLHGMFFLAESPWAAAGEAAVPPTELTCYRRNLFQISGSITLPRGLRYILTEQGDRIPIVAQELSISATESVEGNPVKIISVPWKTPASNSAVVEDKTEKEPPSLPLDLMANQEIDAEYVTFPISWKRLQFRTATANNGRRKELQQHFVVRLKVMAALSTGGKVSICEAQSGAIIVRGRSPRNFQSRKDFPISGGGSSSRKSLNTGIGPPRAGGSAAQSATVEKTNSPEMSQITFQYERNDFQLSPGFFDWVKLPPNPPATQSAFPATSYPVNHQLHAGPSPSYAQSSPEVSRPSAHPSHHIPPAPINLSLTEEEFPKKDTTSSSSRTSTICKAPRISRLSAHRASFSSKFVSSPDESADLLYEYFPLGLDDWMPPVDAVYRPHVVHHTNLPPDPKAQAAKNRSKRYFSEDQS</sequence>